<keyword evidence="2" id="KW-1185">Reference proteome</keyword>
<protein>
    <submittedName>
        <fullName evidence="1">Uncharacterized protein</fullName>
    </submittedName>
</protein>
<evidence type="ECO:0000313" key="1">
    <source>
        <dbReference type="EMBL" id="CZS97145.1"/>
    </source>
</evidence>
<accession>A0A1E1KGH1</accession>
<gene>
    <name evidence="1" type="ORF">RAG0_06284</name>
</gene>
<evidence type="ECO:0000313" key="2">
    <source>
        <dbReference type="Proteomes" id="UP000178912"/>
    </source>
</evidence>
<sequence>MYLESFEQRDLMLGKKDMNLFYDMLHKDIRHCLEWKRLRVEILDIIRHGNICQEVGVLNQCWDAD</sequence>
<dbReference type="EMBL" id="FJUX01000030">
    <property type="protein sequence ID" value="CZS97145.1"/>
    <property type="molecule type" value="Genomic_DNA"/>
</dbReference>
<reference evidence="2" key="1">
    <citation type="submission" date="2016-03" db="EMBL/GenBank/DDBJ databases">
        <authorList>
            <person name="Guldener U."/>
        </authorList>
    </citation>
    <scope>NUCLEOTIDE SEQUENCE [LARGE SCALE GENOMIC DNA]</scope>
    <source>
        <strain evidence="2">04CH-RAC-A.6.1</strain>
    </source>
</reference>
<dbReference type="Proteomes" id="UP000178912">
    <property type="component" value="Unassembled WGS sequence"/>
</dbReference>
<dbReference type="AlphaFoldDB" id="A0A1E1KGH1"/>
<name>A0A1E1KGH1_9HELO</name>
<organism evidence="1 2">
    <name type="scientific">Rhynchosporium agropyri</name>
    <dbReference type="NCBI Taxonomy" id="914238"/>
    <lineage>
        <taxon>Eukaryota</taxon>
        <taxon>Fungi</taxon>
        <taxon>Dikarya</taxon>
        <taxon>Ascomycota</taxon>
        <taxon>Pezizomycotina</taxon>
        <taxon>Leotiomycetes</taxon>
        <taxon>Helotiales</taxon>
        <taxon>Ploettnerulaceae</taxon>
        <taxon>Rhynchosporium</taxon>
    </lineage>
</organism>
<proteinExistence type="predicted"/>